<proteinExistence type="predicted"/>
<dbReference type="Proteomes" id="UP000291084">
    <property type="component" value="Chromosome 1"/>
</dbReference>
<evidence type="ECO:0000313" key="2">
    <source>
        <dbReference type="EMBL" id="BAT76157.1"/>
    </source>
</evidence>
<organism evidence="2 3">
    <name type="scientific">Vigna angularis var. angularis</name>
    <dbReference type="NCBI Taxonomy" id="157739"/>
    <lineage>
        <taxon>Eukaryota</taxon>
        <taxon>Viridiplantae</taxon>
        <taxon>Streptophyta</taxon>
        <taxon>Embryophyta</taxon>
        <taxon>Tracheophyta</taxon>
        <taxon>Spermatophyta</taxon>
        <taxon>Magnoliopsida</taxon>
        <taxon>eudicotyledons</taxon>
        <taxon>Gunneridae</taxon>
        <taxon>Pentapetalae</taxon>
        <taxon>rosids</taxon>
        <taxon>fabids</taxon>
        <taxon>Fabales</taxon>
        <taxon>Fabaceae</taxon>
        <taxon>Papilionoideae</taxon>
        <taxon>50 kb inversion clade</taxon>
        <taxon>NPAAA clade</taxon>
        <taxon>indigoferoid/millettioid clade</taxon>
        <taxon>Phaseoleae</taxon>
        <taxon>Vigna</taxon>
    </lineage>
</organism>
<evidence type="ECO:0000256" key="1">
    <source>
        <dbReference type="SAM" id="MobiDB-lite"/>
    </source>
</evidence>
<dbReference type="AlphaFoldDB" id="A0A0S3R6N7"/>
<feature type="region of interest" description="Disordered" evidence="1">
    <location>
        <begin position="1"/>
        <end position="28"/>
    </location>
</feature>
<protein>
    <submittedName>
        <fullName evidence="2">Uncharacterized protein</fullName>
    </submittedName>
</protein>
<evidence type="ECO:0000313" key="3">
    <source>
        <dbReference type="Proteomes" id="UP000291084"/>
    </source>
</evidence>
<reference evidence="2 3" key="1">
    <citation type="journal article" date="2015" name="Sci. Rep.">
        <title>The power of single molecule real-time sequencing technology in the de novo assembly of a eukaryotic genome.</title>
        <authorList>
            <person name="Sakai H."/>
            <person name="Naito K."/>
            <person name="Ogiso-Tanaka E."/>
            <person name="Takahashi Y."/>
            <person name="Iseki K."/>
            <person name="Muto C."/>
            <person name="Satou K."/>
            <person name="Teruya K."/>
            <person name="Shiroma A."/>
            <person name="Shimoji M."/>
            <person name="Hirano T."/>
            <person name="Itoh T."/>
            <person name="Kaga A."/>
            <person name="Tomooka N."/>
        </authorList>
    </citation>
    <scope>NUCLEOTIDE SEQUENCE [LARGE SCALE GENOMIC DNA]</scope>
    <source>
        <strain evidence="3">cv. Shumari</strain>
    </source>
</reference>
<gene>
    <name evidence="2" type="primary">Vigan.01G412000</name>
    <name evidence="2" type="ORF">VIGAN_01412000</name>
</gene>
<name>A0A0S3R6N7_PHAAN</name>
<dbReference type="EMBL" id="AP015034">
    <property type="protein sequence ID" value="BAT76157.1"/>
    <property type="molecule type" value="Genomic_DNA"/>
</dbReference>
<sequence length="64" mass="7286">MSNERPGDHQAPWNSRAQYQKRMKNGVSGKSGNLLRFCRILQNARSFQMARLISGRPNSVSVRP</sequence>
<keyword evidence="3" id="KW-1185">Reference proteome</keyword>
<accession>A0A0S3R6N7</accession>